<organism evidence="5 6">
    <name type="scientific">Leptolyngbya foveolarum</name>
    <dbReference type="NCBI Taxonomy" id="47253"/>
    <lineage>
        <taxon>Bacteria</taxon>
        <taxon>Bacillati</taxon>
        <taxon>Cyanobacteriota</taxon>
        <taxon>Cyanophyceae</taxon>
        <taxon>Leptolyngbyales</taxon>
        <taxon>Leptolyngbyaceae</taxon>
        <taxon>Leptolyngbya group</taxon>
        <taxon>Leptolyngbya</taxon>
    </lineage>
</organism>
<reference evidence="6" key="1">
    <citation type="submission" date="2018-04" db="EMBL/GenBank/DDBJ databases">
        <authorList>
            <person name="Cornet L."/>
        </authorList>
    </citation>
    <scope>NUCLEOTIDE SEQUENCE [LARGE SCALE GENOMIC DNA]</scope>
</reference>
<dbReference type="Gene3D" id="1.10.10.10">
    <property type="entry name" value="Winged helix-like DNA-binding domain superfamily/Winged helix DNA-binding domain"/>
    <property type="match status" value="1"/>
</dbReference>
<evidence type="ECO:0000259" key="4">
    <source>
        <dbReference type="PROSITE" id="PS51063"/>
    </source>
</evidence>
<dbReference type="EMBL" id="QBMC01000199">
    <property type="protein sequence ID" value="PZO11173.1"/>
    <property type="molecule type" value="Genomic_DNA"/>
</dbReference>
<evidence type="ECO:0000256" key="3">
    <source>
        <dbReference type="ARBA" id="ARBA00023163"/>
    </source>
</evidence>
<dbReference type="InterPro" id="IPR036388">
    <property type="entry name" value="WH-like_DNA-bd_sf"/>
</dbReference>
<keyword evidence="3" id="KW-0804">Transcription</keyword>
<dbReference type="InterPro" id="IPR012318">
    <property type="entry name" value="HTH_CRP"/>
</dbReference>
<keyword evidence="1" id="KW-0805">Transcription regulation</keyword>
<sequence>MPTRSNALWHIQSGYVRTVTWSPEGDSIPLGFWSAGDRVGEAISQISLYEVQCLSEVIAQALDISDGFSRESVMAQVQQSNDLLRIVHCRQMKLRLLQFVCWLANRFGQLTEEGLTVPIKLIHQDIADAIGATK</sequence>
<dbReference type="SUPFAM" id="SSF51206">
    <property type="entry name" value="cAMP-binding domain-like"/>
    <property type="match status" value="1"/>
</dbReference>
<proteinExistence type="predicted"/>
<gene>
    <name evidence="5" type="ORF">DCF25_19900</name>
</gene>
<evidence type="ECO:0000313" key="5">
    <source>
        <dbReference type="EMBL" id="PZO11173.1"/>
    </source>
</evidence>
<dbReference type="InterPro" id="IPR036390">
    <property type="entry name" value="WH_DNA-bd_sf"/>
</dbReference>
<dbReference type="InterPro" id="IPR018490">
    <property type="entry name" value="cNMP-bd_dom_sf"/>
</dbReference>
<accession>A0A2W4TQW1</accession>
<reference evidence="5 6" key="2">
    <citation type="submission" date="2018-06" db="EMBL/GenBank/DDBJ databases">
        <title>Metagenomic assembly of (sub)arctic Cyanobacteria and their associated microbiome from non-axenic cultures.</title>
        <authorList>
            <person name="Baurain D."/>
        </authorList>
    </citation>
    <scope>NUCLEOTIDE SEQUENCE [LARGE SCALE GENOMIC DNA]</scope>
    <source>
        <strain evidence="5">ULC129bin1</strain>
    </source>
</reference>
<dbReference type="Proteomes" id="UP000249354">
    <property type="component" value="Unassembled WGS sequence"/>
</dbReference>
<feature type="domain" description="HTH crp-type" evidence="4">
    <location>
        <begin position="90"/>
        <end position="134"/>
    </location>
</feature>
<evidence type="ECO:0000256" key="2">
    <source>
        <dbReference type="ARBA" id="ARBA00023125"/>
    </source>
</evidence>
<dbReference type="AlphaFoldDB" id="A0A2W4TQW1"/>
<comment type="caution">
    <text evidence="5">The sequence shown here is derived from an EMBL/GenBank/DDBJ whole genome shotgun (WGS) entry which is preliminary data.</text>
</comment>
<name>A0A2W4TQW1_9CYAN</name>
<dbReference type="SUPFAM" id="SSF46785">
    <property type="entry name" value="Winged helix' DNA-binding domain"/>
    <property type="match status" value="1"/>
</dbReference>
<protein>
    <recommendedName>
        <fullName evidence="4">HTH crp-type domain-containing protein</fullName>
    </recommendedName>
</protein>
<evidence type="ECO:0000313" key="6">
    <source>
        <dbReference type="Proteomes" id="UP000249354"/>
    </source>
</evidence>
<dbReference type="GO" id="GO:0006355">
    <property type="term" value="P:regulation of DNA-templated transcription"/>
    <property type="evidence" value="ECO:0007669"/>
    <property type="project" value="InterPro"/>
</dbReference>
<evidence type="ECO:0000256" key="1">
    <source>
        <dbReference type="ARBA" id="ARBA00023015"/>
    </source>
</evidence>
<dbReference type="PROSITE" id="PS51063">
    <property type="entry name" value="HTH_CRP_2"/>
    <property type="match status" value="1"/>
</dbReference>
<keyword evidence="2" id="KW-0238">DNA-binding</keyword>
<dbReference type="GO" id="GO:0003677">
    <property type="term" value="F:DNA binding"/>
    <property type="evidence" value="ECO:0007669"/>
    <property type="project" value="UniProtKB-KW"/>
</dbReference>